<sequence>MGGRRKYPATDRPVFVDRFGRRRKLVLAVWTLTGVMLVGWLAVIGIGAGLLVPA</sequence>
<dbReference type="AlphaFoldDB" id="A0A8J3YTJ2"/>
<organism evidence="2 3">
    <name type="scientific">Virgisporangium aliadipatigenens</name>
    <dbReference type="NCBI Taxonomy" id="741659"/>
    <lineage>
        <taxon>Bacteria</taxon>
        <taxon>Bacillati</taxon>
        <taxon>Actinomycetota</taxon>
        <taxon>Actinomycetes</taxon>
        <taxon>Micromonosporales</taxon>
        <taxon>Micromonosporaceae</taxon>
        <taxon>Virgisporangium</taxon>
    </lineage>
</organism>
<proteinExistence type="predicted"/>
<reference evidence="2" key="1">
    <citation type="submission" date="2021-01" db="EMBL/GenBank/DDBJ databases">
        <title>Whole genome shotgun sequence of Virgisporangium aliadipatigenens NBRC 105644.</title>
        <authorList>
            <person name="Komaki H."/>
            <person name="Tamura T."/>
        </authorList>
    </citation>
    <scope>NUCLEOTIDE SEQUENCE</scope>
    <source>
        <strain evidence="2">NBRC 105644</strain>
    </source>
</reference>
<evidence type="ECO:0000313" key="3">
    <source>
        <dbReference type="Proteomes" id="UP000619260"/>
    </source>
</evidence>
<accession>A0A8J3YTJ2</accession>
<keyword evidence="1" id="KW-0812">Transmembrane</keyword>
<feature type="transmembrane region" description="Helical" evidence="1">
    <location>
        <begin position="25"/>
        <end position="52"/>
    </location>
</feature>
<evidence type="ECO:0000256" key="1">
    <source>
        <dbReference type="SAM" id="Phobius"/>
    </source>
</evidence>
<evidence type="ECO:0000313" key="2">
    <source>
        <dbReference type="EMBL" id="GIJ51271.1"/>
    </source>
</evidence>
<keyword evidence="3" id="KW-1185">Reference proteome</keyword>
<dbReference type="EMBL" id="BOPF01000046">
    <property type="protein sequence ID" value="GIJ51271.1"/>
    <property type="molecule type" value="Genomic_DNA"/>
</dbReference>
<keyword evidence="1" id="KW-1133">Transmembrane helix</keyword>
<comment type="caution">
    <text evidence="2">The sequence shown here is derived from an EMBL/GenBank/DDBJ whole genome shotgun (WGS) entry which is preliminary data.</text>
</comment>
<name>A0A8J3YTJ2_9ACTN</name>
<keyword evidence="1" id="KW-0472">Membrane</keyword>
<dbReference type="RefSeq" id="WP_203904680.1">
    <property type="nucleotide sequence ID" value="NZ_BOPF01000046.1"/>
</dbReference>
<dbReference type="Proteomes" id="UP000619260">
    <property type="component" value="Unassembled WGS sequence"/>
</dbReference>
<protein>
    <submittedName>
        <fullName evidence="2">Uncharacterized protein</fullName>
    </submittedName>
</protein>
<gene>
    <name evidence="2" type="ORF">Val02_81570</name>
</gene>